<keyword evidence="4" id="KW-0378">Hydrolase</keyword>
<evidence type="ECO:0000256" key="3">
    <source>
        <dbReference type="ARBA" id="ARBA00023326"/>
    </source>
</evidence>
<dbReference type="Gene3D" id="3.20.20.80">
    <property type="entry name" value="Glycosidases"/>
    <property type="match status" value="1"/>
</dbReference>
<dbReference type="Gramene" id="OIV93993">
    <property type="protein sequence ID" value="OIV93993"/>
    <property type="gene ID" value="TanjilG_05696"/>
</dbReference>
<dbReference type="PRINTS" id="PR00750">
    <property type="entry name" value="BETAAMYLASE"/>
</dbReference>
<keyword evidence="4" id="KW-0326">Glycosidase</keyword>
<dbReference type="KEGG" id="lang:109331716"/>
<reference evidence="6 7" key="1">
    <citation type="journal article" date="2017" name="Plant Biotechnol. J.">
        <title>A comprehensive draft genome sequence for lupin (Lupinus angustifolius), an emerging health food: insights into plant-microbe interactions and legume evolution.</title>
        <authorList>
            <person name="Hane J.K."/>
            <person name="Ming Y."/>
            <person name="Kamphuis L.G."/>
            <person name="Nelson M.N."/>
            <person name="Garg G."/>
            <person name="Atkins C.A."/>
            <person name="Bayer P.E."/>
            <person name="Bravo A."/>
            <person name="Bringans S."/>
            <person name="Cannon S."/>
            <person name="Edwards D."/>
            <person name="Foley R."/>
            <person name="Gao L.L."/>
            <person name="Harrison M.J."/>
            <person name="Huang W."/>
            <person name="Hurgobin B."/>
            <person name="Li S."/>
            <person name="Liu C.W."/>
            <person name="McGrath A."/>
            <person name="Morahan G."/>
            <person name="Murray J."/>
            <person name="Weller J."/>
            <person name="Jian J."/>
            <person name="Singh K.B."/>
        </authorList>
    </citation>
    <scope>NUCLEOTIDE SEQUENCE [LARGE SCALE GENOMIC DNA]</scope>
    <source>
        <strain evidence="7">cv. Tanjil</strain>
        <tissue evidence="6">Whole plant</tissue>
    </source>
</reference>
<dbReference type="PANTHER" id="PTHR31352">
    <property type="entry name" value="BETA-AMYLASE 1, CHLOROPLASTIC"/>
    <property type="match status" value="1"/>
</dbReference>
<dbReference type="GO" id="GO:0000272">
    <property type="term" value="P:polysaccharide catabolic process"/>
    <property type="evidence" value="ECO:0007669"/>
    <property type="project" value="UniProtKB-KW"/>
</dbReference>
<feature type="region of interest" description="Disordered" evidence="5">
    <location>
        <begin position="32"/>
        <end position="67"/>
    </location>
</feature>
<dbReference type="EMBL" id="CM007377">
    <property type="protein sequence ID" value="OIV93993.1"/>
    <property type="molecule type" value="Genomic_DNA"/>
</dbReference>
<comment type="similarity">
    <text evidence="1 4">Belongs to the glycosyl hydrolase 14 family.</text>
</comment>
<dbReference type="OrthoDB" id="1660156at2759"/>
<organism evidence="6 7">
    <name type="scientific">Lupinus angustifolius</name>
    <name type="common">Narrow-leaved blue lupine</name>
    <dbReference type="NCBI Taxonomy" id="3871"/>
    <lineage>
        <taxon>Eukaryota</taxon>
        <taxon>Viridiplantae</taxon>
        <taxon>Streptophyta</taxon>
        <taxon>Embryophyta</taxon>
        <taxon>Tracheophyta</taxon>
        <taxon>Spermatophyta</taxon>
        <taxon>Magnoliopsida</taxon>
        <taxon>eudicotyledons</taxon>
        <taxon>Gunneridae</taxon>
        <taxon>Pentapetalae</taxon>
        <taxon>rosids</taxon>
        <taxon>fabids</taxon>
        <taxon>Fabales</taxon>
        <taxon>Fabaceae</taxon>
        <taxon>Papilionoideae</taxon>
        <taxon>50 kb inversion clade</taxon>
        <taxon>genistoids sensu lato</taxon>
        <taxon>core genistoids</taxon>
        <taxon>Genisteae</taxon>
        <taxon>Lupinus</taxon>
    </lineage>
</organism>
<evidence type="ECO:0000256" key="4">
    <source>
        <dbReference type="RuleBase" id="RU000509"/>
    </source>
</evidence>
<keyword evidence="2 4" id="KW-0119">Carbohydrate metabolism</keyword>
<name>A0A4P1QSJ1_LUPAN</name>
<protein>
    <recommendedName>
        <fullName evidence="4">Beta-amylase</fullName>
        <ecNumber evidence="4">3.2.1.2</ecNumber>
    </recommendedName>
</protein>
<keyword evidence="7" id="KW-1185">Reference proteome</keyword>
<dbReference type="Proteomes" id="UP000188354">
    <property type="component" value="Chromosome LG17"/>
</dbReference>
<dbReference type="PANTHER" id="PTHR31352:SF7">
    <property type="entry name" value="BETA-AMYLASE"/>
    <property type="match status" value="1"/>
</dbReference>
<feature type="compositionally biased region" description="Low complexity" evidence="5">
    <location>
        <begin position="32"/>
        <end position="64"/>
    </location>
</feature>
<sequence>MASQSTVMMTSQSTTTFSPSFISTRTNTTDSTHFTRFPFRTRPQTRSSTHRLVLSSRLNSSKSSDAGGSVNNGDFAYELHHDFYRHRKKGSPVFVTLPVNSVGLEGRVSRPKAMMLSLRALAAAGVEGVVVEIWWGLVERNEPRVYDWRGYRELIAMASMCGLKVRAVLAFHQYGTVTDDPNRIPLPLWVLDEIQKDPELAYSDRFGRRNIEYISLGCDIFPVLCGRSPIQAYSDFIREFRDTFRPLLGCIITGVLIGMGPGGELRYPSFSSHKPNLHELGEFHCYDKYMLASLNACARDIDKREWGNGGPFSTGSLMQNPEHAEFFRNKDGSWNTPYGEFFLKWYSDMLLLHGERICREAETIFRGTEVRISAKLAAIHWHYATQSHPSELTAGYYNTSNRDGYLPIARMFSKYGFSICCSCFEMQDAVMKKINPYGSPEGFLRQLLLAARLCDVSLEGQNYSTNLDDGAFSQVLKMSKFYSDGIEKRPFSFNFVRMDKKMFEPRNWDRFTRFVRQMSGRNIFRARLNSFGDIRLKTTSKATEVGLLYQHS</sequence>
<dbReference type="SUPFAM" id="SSF51445">
    <property type="entry name" value="(Trans)glycosidases"/>
    <property type="match status" value="1"/>
</dbReference>
<evidence type="ECO:0000313" key="7">
    <source>
        <dbReference type="Proteomes" id="UP000188354"/>
    </source>
</evidence>
<evidence type="ECO:0000256" key="5">
    <source>
        <dbReference type="SAM" id="MobiDB-lite"/>
    </source>
</evidence>
<proteinExistence type="inferred from homology"/>
<evidence type="ECO:0000313" key="6">
    <source>
        <dbReference type="EMBL" id="OIV93993.1"/>
    </source>
</evidence>
<dbReference type="STRING" id="3871.A0A4P1QSJ1"/>
<accession>A0A4P1QSJ1</accession>
<dbReference type="GO" id="GO:0016161">
    <property type="term" value="F:beta-amylase activity"/>
    <property type="evidence" value="ECO:0007669"/>
    <property type="project" value="UniProtKB-EC"/>
</dbReference>
<gene>
    <name evidence="6" type="ORF">TanjilG_05696</name>
</gene>
<keyword evidence="3 4" id="KW-0624">Polysaccharide degradation</keyword>
<dbReference type="EC" id="3.2.1.2" evidence="4"/>
<evidence type="ECO:0000256" key="1">
    <source>
        <dbReference type="ARBA" id="ARBA00005652"/>
    </source>
</evidence>
<dbReference type="InterPro" id="IPR001554">
    <property type="entry name" value="Glyco_hydro_14"/>
</dbReference>
<dbReference type="InterPro" id="IPR017853">
    <property type="entry name" value="GH"/>
</dbReference>
<dbReference type="Pfam" id="PF01373">
    <property type="entry name" value="Glyco_hydro_14"/>
    <property type="match status" value="1"/>
</dbReference>
<dbReference type="AlphaFoldDB" id="A0A4P1QSJ1"/>
<evidence type="ECO:0000256" key="2">
    <source>
        <dbReference type="ARBA" id="ARBA00023277"/>
    </source>
</evidence>
<comment type="catalytic activity">
    <reaction evidence="4">
        <text>Hydrolysis of (1-&gt;4)-alpha-D-glucosidic linkages in polysaccharides so as to remove successive maltose units from the non-reducing ends of the chains.</text>
        <dbReference type="EC" id="3.2.1.2"/>
    </reaction>
</comment>